<dbReference type="GO" id="GO:0006801">
    <property type="term" value="P:superoxide metabolic process"/>
    <property type="evidence" value="ECO:0007669"/>
    <property type="project" value="InterPro"/>
</dbReference>
<evidence type="ECO:0000256" key="1">
    <source>
        <dbReference type="ARBA" id="ARBA00010457"/>
    </source>
</evidence>
<comment type="caution">
    <text evidence="4">The sequence shown here is derived from an EMBL/GenBank/DDBJ whole genome shotgun (WGS) entry which is preliminary data.</text>
</comment>
<evidence type="ECO:0000256" key="2">
    <source>
        <dbReference type="SAM" id="SignalP"/>
    </source>
</evidence>
<accession>A0AAE8W5X8</accession>
<dbReference type="AlphaFoldDB" id="A0AAE8W5X8"/>
<dbReference type="InterPro" id="IPR001424">
    <property type="entry name" value="SOD_Cu_Zn_dom"/>
</dbReference>
<feature type="domain" description="Superoxide dismutase copper/zinc binding" evidence="3">
    <location>
        <begin position="84"/>
        <end position="208"/>
    </location>
</feature>
<reference evidence="4 5" key="1">
    <citation type="submission" date="2019-03" db="EMBL/GenBank/DDBJ databases">
        <title>Comparative genomic analyses of the sweetpotato soil rot pathogen, Streptomyces ipomoeae.</title>
        <authorList>
            <person name="Ruschel Soares N."/>
            <person name="Badger J.H."/>
            <person name="Huguet-Tapia J.C."/>
            <person name="Clark C.A."/>
            <person name="Pettis G.S."/>
        </authorList>
    </citation>
    <scope>NUCLEOTIDE SEQUENCE [LARGE SCALE GENOMIC DNA]</scope>
    <source>
        <strain evidence="4 5">88-35</strain>
    </source>
</reference>
<protein>
    <submittedName>
        <fullName evidence="4">Superoxide dismutase family protein</fullName>
    </submittedName>
</protein>
<dbReference type="EMBL" id="SPAZ01000115">
    <property type="protein sequence ID" value="TQE35255.1"/>
    <property type="molecule type" value="Genomic_DNA"/>
</dbReference>
<gene>
    <name evidence="4" type="ORF">Sipo8835_13820</name>
</gene>
<dbReference type="Pfam" id="PF00080">
    <property type="entry name" value="Sod_Cu"/>
    <property type="match status" value="1"/>
</dbReference>
<evidence type="ECO:0000313" key="4">
    <source>
        <dbReference type="EMBL" id="TQE35255.1"/>
    </source>
</evidence>
<evidence type="ECO:0000313" key="5">
    <source>
        <dbReference type="Proteomes" id="UP000318720"/>
    </source>
</evidence>
<feature type="signal peptide" evidence="2">
    <location>
        <begin position="1"/>
        <end position="35"/>
    </location>
</feature>
<keyword evidence="2" id="KW-0732">Signal</keyword>
<dbReference type="GO" id="GO:0046872">
    <property type="term" value="F:metal ion binding"/>
    <property type="evidence" value="ECO:0007669"/>
    <property type="project" value="InterPro"/>
</dbReference>
<feature type="chain" id="PRO_5042220080" evidence="2">
    <location>
        <begin position="36"/>
        <end position="212"/>
    </location>
</feature>
<sequence>MARHKFSSKHKRIVAACAAVAAVAGGLGVAATAGASETVEKERTTVVNPARKVVVKTVFAPAATAEAAPAVTYNTELVPLGARVQVKEELRRSGGTRIELRLRDLVANRTYGVHVHTKPCGKLPADAGPHYQDEVDPKQPSVDPEYANPENEVWLDVDTNKDGSARTVGIVDWRFRAGGAKSVVLHETATSTHEGHAGTAGSRLACVNVPFE</sequence>
<dbReference type="InterPro" id="IPR036423">
    <property type="entry name" value="SOD-like_Cu/Zn_dom_sf"/>
</dbReference>
<name>A0AAE8W5X8_9ACTN</name>
<comment type="similarity">
    <text evidence="1">Belongs to the Cu-Zn superoxide dismutase family.</text>
</comment>
<dbReference type="SUPFAM" id="SSF49329">
    <property type="entry name" value="Cu,Zn superoxide dismutase-like"/>
    <property type="match status" value="1"/>
</dbReference>
<dbReference type="Proteomes" id="UP000318720">
    <property type="component" value="Unassembled WGS sequence"/>
</dbReference>
<proteinExistence type="inferred from homology"/>
<dbReference type="GeneID" id="301703814"/>
<dbReference type="RefSeq" id="WP_141574575.1">
    <property type="nucleotide sequence ID" value="NZ_CP182305.1"/>
</dbReference>
<evidence type="ECO:0000259" key="3">
    <source>
        <dbReference type="Pfam" id="PF00080"/>
    </source>
</evidence>
<dbReference type="Gene3D" id="2.60.40.200">
    <property type="entry name" value="Superoxide dismutase, copper/zinc binding domain"/>
    <property type="match status" value="1"/>
</dbReference>
<organism evidence="4 5">
    <name type="scientific">Streptomyces ipomoeae</name>
    <dbReference type="NCBI Taxonomy" id="103232"/>
    <lineage>
        <taxon>Bacteria</taxon>
        <taxon>Bacillati</taxon>
        <taxon>Actinomycetota</taxon>
        <taxon>Actinomycetes</taxon>
        <taxon>Kitasatosporales</taxon>
        <taxon>Streptomycetaceae</taxon>
        <taxon>Streptomyces</taxon>
    </lineage>
</organism>